<evidence type="ECO:0000313" key="2">
    <source>
        <dbReference type="EMBL" id="GES99014.1"/>
    </source>
</evidence>
<feature type="compositionally biased region" description="Basic and acidic residues" evidence="1">
    <location>
        <begin position="33"/>
        <end position="55"/>
    </location>
</feature>
<evidence type="ECO:0000313" key="3">
    <source>
        <dbReference type="Proteomes" id="UP000615446"/>
    </source>
</evidence>
<protein>
    <submittedName>
        <fullName evidence="2">Uncharacterized protein</fullName>
    </submittedName>
</protein>
<dbReference type="AlphaFoldDB" id="A0A8H3M9Q6"/>
<dbReference type="EMBL" id="BLAL01000278">
    <property type="protein sequence ID" value="GES99014.1"/>
    <property type="molecule type" value="Genomic_DNA"/>
</dbReference>
<reference evidence="2" key="1">
    <citation type="submission" date="2019-10" db="EMBL/GenBank/DDBJ databases">
        <title>Conservation and host-specific expression of non-tandemly repeated heterogenous ribosome RNA gene in arbuscular mycorrhizal fungi.</title>
        <authorList>
            <person name="Maeda T."/>
            <person name="Kobayashi Y."/>
            <person name="Nakagawa T."/>
            <person name="Ezawa T."/>
            <person name="Yamaguchi K."/>
            <person name="Bino T."/>
            <person name="Nishimoto Y."/>
            <person name="Shigenobu S."/>
            <person name="Kawaguchi M."/>
        </authorList>
    </citation>
    <scope>NUCLEOTIDE SEQUENCE</scope>
    <source>
        <strain evidence="2">HR1</strain>
    </source>
</reference>
<comment type="caution">
    <text evidence="2">The sequence shown here is derived from an EMBL/GenBank/DDBJ whole genome shotgun (WGS) entry which is preliminary data.</text>
</comment>
<organism evidence="2 3">
    <name type="scientific">Rhizophagus clarus</name>
    <dbReference type="NCBI Taxonomy" id="94130"/>
    <lineage>
        <taxon>Eukaryota</taxon>
        <taxon>Fungi</taxon>
        <taxon>Fungi incertae sedis</taxon>
        <taxon>Mucoromycota</taxon>
        <taxon>Glomeromycotina</taxon>
        <taxon>Glomeromycetes</taxon>
        <taxon>Glomerales</taxon>
        <taxon>Glomeraceae</taxon>
        <taxon>Rhizophagus</taxon>
    </lineage>
</organism>
<name>A0A8H3M9Q6_9GLOM</name>
<dbReference type="Proteomes" id="UP000615446">
    <property type="component" value="Unassembled WGS sequence"/>
</dbReference>
<proteinExistence type="predicted"/>
<evidence type="ECO:0000256" key="1">
    <source>
        <dbReference type="SAM" id="MobiDB-lite"/>
    </source>
</evidence>
<gene>
    <name evidence="2" type="ORF">RCL2_002553600</name>
</gene>
<sequence length="77" mass="8769">MISTTKASKRNLRKKLSRYAKKAKLGEQVNPIIEKETADTNNDKDNQDELGHNDERVDIFYDPNKVSKGDIFIGLGF</sequence>
<feature type="region of interest" description="Disordered" evidence="1">
    <location>
        <begin position="30"/>
        <end position="55"/>
    </location>
</feature>
<accession>A0A8H3M9Q6</accession>